<dbReference type="PROSITE" id="PS00409">
    <property type="entry name" value="PROKAR_NTER_METHYL"/>
    <property type="match status" value="1"/>
</dbReference>
<keyword evidence="8 10" id="KW-1133">Transmembrane helix</keyword>
<proteinExistence type="inferred from homology"/>
<comment type="subcellular location">
    <subcellularLocation>
        <location evidence="1">Cell inner membrane</location>
        <topology evidence="1">Single-pass membrane protein</topology>
    </subcellularLocation>
</comment>
<keyword evidence="7 10" id="KW-0812">Transmembrane</keyword>
<dbReference type="GeneID" id="80816563"/>
<evidence type="ECO:0000256" key="9">
    <source>
        <dbReference type="ARBA" id="ARBA00023136"/>
    </source>
</evidence>
<name>A0A975W6E4_9RHOB</name>
<dbReference type="NCBIfam" id="TIGR02532">
    <property type="entry name" value="IV_pilin_GFxxxE"/>
    <property type="match status" value="1"/>
</dbReference>
<evidence type="ECO:0000256" key="3">
    <source>
        <dbReference type="ARBA" id="ARBA00021539"/>
    </source>
</evidence>
<dbReference type="PANTHER" id="PTHR39583">
    <property type="entry name" value="TYPE II SECRETION SYSTEM PROTEIN J-RELATED"/>
    <property type="match status" value="1"/>
</dbReference>
<evidence type="ECO:0000256" key="10">
    <source>
        <dbReference type="SAM" id="Phobius"/>
    </source>
</evidence>
<dbReference type="InterPro" id="IPR051621">
    <property type="entry name" value="T2SS_protein_J"/>
</dbReference>
<dbReference type="InterPro" id="IPR012902">
    <property type="entry name" value="N_methyl_site"/>
</dbReference>
<evidence type="ECO:0000256" key="7">
    <source>
        <dbReference type="ARBA" id="ARBA00022692"/>
    </source>
</evidence>
<accession>A0A975W6E4</accession>
<keyword evidence="5" id="KW-0488">Methylation</keyword>
<dbReference type="PANTHER" id="PTHR39583:SF2">
    <property type="entry name" value="TYPE II SECRETION SYSTEM PROTEIN J"/>
    <property type="match status" value="1"/>
</dbReference>
<keyword evidence="4" id="KW-1003">Cell membrane</keyword>
<evidence type="ECO:0000256" key="1">
    <source>
        <dbReference type="ARBA" id="ARBA00004377"/>
    </source>
</evidence>
<dbReference type="GO" id="GO:0015627">
    <property type="term" value="C:type II protein secretion system complex"/>
    <property type="evidence" value="ECO:0007669"/>
    <property type="project" value="InterPro"/>
</dbReference>
<organism evidence="11 12">
    <name type="scientific">Marinovum algicola</name>
    <dbReference type="NCBI Taxonomy" id="42444"/>
    <lineage>
        <taxon>Bacteria</taxon>
        <taxon>Pseudomonadati</taxon>
        <taxon>Pseudomonadota</taxon>
        <taxon>Alphaproteobacteria</taxon>
        <taxon>Rhodobacterales</taxon>
        <taxon>Roseobacteraceae</taxon>
        <taxon>Marinovum</taxon>
    </lineage>
</organism>
<evidence type="ECO:0000256" key="2">
    <source>
        <dbReference type="ARBA" id="ARBA00011084"/>
    </source>
</evidence>
<dbReference type="GO" id="GO:0015628">
    <property type="term" value="P:protein secretion by the type II secretion system"/>
    <property type="evidence" value="ECO:0007669"/>
    <property type="project" value="InterPro"/>
</dbReference>
<dbReference type="Pfam" id="PF11612">
    <property type="entry name" value="T2SSJ"/>
    <property type="match status" value="1"/>
</dbReference>
<evidence type="ECO:0000313" key="11">
    <source>
        <dbReference type="EMBL" id="SEI58353.1"/>
    </source>
</evidence>
<dbReference type="GO" id="GO:0005886">
    <property type="term" value="C:plasma membrane"/>
    <property type="evidence" value="ECO:0007669"/>
    <property type="project" value="UniProtKB-SubCell"/>
</dbReference>
<dbReference type="Proteomes" id="UP000182932">
    <property type="component" value="Unassembled WGS sequence"/>
</dbReference>
<keyword evidence="6" id="KW-0997">Cell inner membrane</keyword>
<sequence length="199" mass="21450">MTSERGLTLLELTAALAIFSLIAVMGLQALSATVLLQDRLGARHSATWELGEALTRLRADFDALAPFAFVPPDGQDDRQPAFVADAANGRFSLSLAGVGRLPGTQETGLGRAEWRLDAASGTLRRRYWRDLAPFNASVAGPDQVILRDVSALQVRALTETGWVSDFGLEEAASRTRLPRAVEVTLRTGDHGDLRIVAAR</sequence>
<dbReference type="AlphaFoldDB" id="A0A975W6E4"/>
<dbReference type="InterPro" id="IPR010055">
    <property type="entry name" value="T2SS_protein-GspJ"/>
</dbReference>
<keyword evidence="9 10" id="KW-0472">Membrane</keyword>
<evidence type="ECO:0000313" key="12">
    <source>
        <dbReference type="Proteomes" id="UP000182932"/>
    </source>
</evidence>
<dbReference type="SUPFAM" id="SSF54523">
    <property type="entry name" value="Pili subunits"/>
    <property type="match status" value="1"/>
</dbReference>
<protein>
    <recommendedName>
        <fullName evidence="3">Type II secretion system protein J</fullName>
    </recommendedName>
</protein>
<comment type="caution">
    <text evidence="11">The sequence shown here is derived from an EMBL/GenBank/DDBJ whole genome shotgun (WGS) entry which is preliminary data.</text>
</comment>
<evidence type="ECO:0000256" key="5">
    <source>
        <dbReference type="ARBA" id="ARBA00022481"/>
    </source>
</evidence>
<evidence type="ECO:0000256" key="6">
    <source>
        <dbReference type="ARBA" id="ARBA00022519"/>
    </source>
</evidence>
<gene>
    <name evidence="11" type="ORF">SAMN04487940_101293</name>
</gene>
<feature type="transmembrane region" description="Helical" evidence="10">
    <location>
        <begin position="12"/>
        <end position="36"/>
    </location>
</feature>
<keyword evidence="12" id="KW-1185">Reference proteome</keyword>
<dbReference type="InterPro" id="IPR045584">
    <property type="entry name" value="Pilin-like"/>
</dbReference>
<evidence type="ECO:0000256" key="4">
    <source>
        <dbReference type="ARBA" id="ARBA00022475"/>
    </source>
</evidence>
<reference evidence="11 12" key="1">
    <citation type="submission" date="2016-10" db="EMBL/GenBank/DDBJ databases">
        <authorList>
            <person name="Varghese N."/>
            <person name="Submissions S."/>
        </authorList>
    </citation>
    <scope>NUCLEOTIDE SEQUENCE [LARGE SCALE GENOMIC DNA]</scope>
    <source>
        <strain evidence="11 12">FF3</strain>
    </source>
</reference>
<comment type="similarity">
    <text evidence="2">Belongs to the GSP J family.</text>
</comment>
<dbReference type="EMBL" id="FNYY01000001">
    <property type="protein sequence ID" value="SEI58353.1"/>
    <property type="molecule type" value="Genomic_DNA"/>
</dbReference>
<dbReference type="Gene3D" id="3.10.610.10">
    <property type="entry name" value="GSPII I/J protein-like"/>
    <property type="match status" value="1"/>
</dbReference>
<evidence type="ECO:0000256" key="8">
    <source>
        <dbReference type="ARBA" id="ARBA00022989"/>
    </source>
</evidence>
<dbReference type="RefSeq" id="WP_074834448.1">
    <property type="nucleotide sequence ID" value="NZ_CATLQZ010000005.1"/>
</dbReference>